<comment type="caution">
    <text evidence="1">The sequence shown here is derived from an EMBL/GenBank/DDBJ whole genome shotgun (WGS) entry which is preliminary data.</text>
</comment>
<accession>A0ACC3BS10</accession>
<name>A0ACC3BS10_PYRYE</name>
<reference evidence="1" key="1">
    <citation type="submission" date="2019-11" db="EMBL/GenBank/DDBJ databases">
        <title>Nori genome reveals adaptations in red seaweeds to the harsh intertidal environment.</title>
        <authorList>
            <person name="Wang D."/>
            <person name="Mao Y."/>
        </authorList>
    </citation>
    <scope>NUCLEOTIDE SEQUENCE</scope>
    <source>
        <tissue evidence="1">Gametophyte</tissue>
    </source>
</reference>
<dbReference type="Proteomes" id="UP000798662">
    <property type="component" value="Chromosome 1"/>
</dbReference>
<protein>
    <submittedName>
        <fullName evidence="1">Uncharacterized protein</fullName>
    </submittedName>
</protein>
<dbReference type="EMBL" id="CM020618">
    <property type="protein sequence ID" value="KAK1860307.1"/>
    <property type="molecule type" value="Genomic_DNA"/>
</dbReference>
<evidence type="ECO:0000313" key="1">
    <source>
        <dbReference type="EMBL" id="KAK1860307.1"/>
    </source>
</evidence>
<sequence length="435" mass="42240">MVTGPSLTIEPDSHTIKGLIDAHVEKTKPEEIRVTFVKGARRIYRRVIIPRKALVGERQDRRRRADAIAQVSTTLCVKPADIASVMVPILRRAQSQGAAIAPFHSLSVREQTRLKVAKRISGVTWAHIRASLGGASSGLACREVLRTDLLAAGAESAAQVTADATGAYLISPRAAVQALLDQLVAEDNFDERPVHVCTAVHAGGAPARGGADAMVQVDHGPGLRAVELTVDGVADAPLGYNPAAGTPPRAGPGRQPMVVDTAAAAAAAVAEGAGAARAAAAGGARAAGAAAAGGARAAGAAAAGGAAAGGAAAVGAAAGGAAAGEAAAGAAVAAAGAAAVATAVVAAAAVTAAGAVAAAAGRAAPGARATAGDAVAGTATPDAASPTAASAESNGGLTSGCPPKPPVQLLFVPARPRTRRAVERAHSVHGMAVPP</sequence>
<proteinExistence type="predicted"/>
<organism evidence="1 2">
    <name type="scientific">Pyropia yezoensis</name>
    <name type="common">Susabi-nori</name>
    <name type="synonym">Porphyra yezoensis</name>
    <dbReference type="NCBI Taxonomy" id="2788"/>
    <lineage>
        <taxon>Eukaryota</taxon>
        <taxon>Rhodophyta</taxon>
        <taxon>Bangiophyceae</taxon>
        <taxon>Bangiales</taxon>
        <taxon>Bangiaceae</taxon>
        <taxon>Pyropia</taxon>
    </lineage>
</organism>
<gene>
    <name evidence="1" type="ORF">I4F81_002896</name>
</gene>
<evidence type="ECO:0000313" key="2">
    <source>
        <dbReference type="Proteomes" id="UP000798662"/>
    </source>
</evidence>
<keyword evidence="2" id="KW-1185">Reference proteome</keyword>